<evidence type="ECO:0000256" key="9">
    <source>
        <dbReference type="ARBA" id="ARBA00043873"/>
    </source>
</evidence>
<evidence type="ECO:0000256" key="2">
    <source>
        <dbReference type="ARBA" id="ARBA00011023"/>
    </source>
</evidence>
<feature type="compositionally biased region" description="Polar residues" evidence="12">
    <location>
        <begin position="1"/>
        <end position="34"/>
    </location>
</feature>
<dbReference type="FunCoup" id="A0A409XKR1">
    <property type="interactions" value="269"/>
</dbReference>
<keyword evidence="4 10" id="KW-0813">Transport</keyword>
<dbReference type="GO" id="GO:0017119">
    <property type="term" value="C:Golgi transport complex"/>
    <property type="evidence" value="ECO:0007669"/>
    <property type="project" value="UniProtKB-UniRule"/>
</dbReference>
<evidence type="ECO:0000313" key="15">
    <source>
        <dbReference type="EMBL" id="PPQ91352.1"/>
    </source>
</evidence>
<feature type="region of interest" description="Disordered" evidence="12">
    <location>
        <begin position="722"/>
        <end position="798"/>
    </location>
</feature>
<evidence type="ECO:0000256" key="3">
    <source>
        <dbReference type="ARBA" id="ARBA00020973"/>
    </source>
</evidence>
<feature type="region of interest" description="Disordered" evidence="12">
    <location>
        <begin position="1"/>
        <end position="35"/>
    </location>
</feature>
<dbReference type="PANTHER" id="PTHR21506:SF0">
    <property type="entry name" value="CONSERVED OLIGOMERIC GOLGI COMPLEX SUBUNIT 6"/>
    <property type="match status" value="1"/>
</dbReference>
<dbReference type="Proteomes" id="UP000283269">
    <property type="component" value="Unassembled WGS sequence"/>
</dbReference>
<evidence type="ECO:0000256" key="11">
    <source>
        <dbReference type="SAM" id="Coils"/>
    </source>
</evidence>
<dbReference type="GO" id="GO:0000139">
    <property type="term" value="C:Golgi membrane"/>
    <property type="evidence" value="ECO:0007669"/>
    <property type="project" value="UniProtKB-SubCell"/>
</dbReference>
<keyword evidence="6 10" id="KW-0333">Golgi apparatus</keyword>
<dbReference type="GO" id="GO:0006891">
    <property type="term" value="P:intra-Golgi vesicle-mediated transport"/>
    <property type="evidence" value="ECO:0007669"/>
    <property type="project" value="UniProtKB-UniRule"/>
</dbReference>
<keyword evidence="7 10" id="KW-0472">Membrane</keyword>
<dbReference type="Pfam" id="PF06419">
    <property type="entry name" value="COG6_N"/>
    <property type="match status" value="1"/>
</dbReference>
<evidence type="ECO:0000259" key="14">
    <source>
        <dbReference type="Pfam" id="PF20653"/>
    </source>
</evidence>
<comment type="subcellular location">
    <subcellularLocation>
        <location evidence="1 10">Golgi apparatus membrane</location>
        <topology evidence="1 10">Peripheral membrane protein</topology>
    </subcellularLocation>
</comment>
<evidence type="ECO:0000256" key="12">
    <source>
        <dbReference type="SAM" id="MobiDB-lite"/>
    </source>
</evidence>
<dbReference type="Pfam" id="PF20653">
    <property type="entry name" value="COG6_C"/>
    <property type="match status" value="1"/>
</dbReference>
<evidence type="ECO:0000256" key="1">
    <source>
        <dbReference type="ARBA" id="ARBA00004395"/>
    </source>
</evidence>
<feature type="compositionally biased region" description="Acidic residues" evidence="12">
    <location>
        <begin position="722"/>
        <end position="759"/>
    </location>
</feature>
<dbReference type="STRING" id="93625.A0A409XKR1"/>
<keyword evidence="16" id="KW-1185">Reference proteome</keyword>
<evidence type="ECO:0000256" key="6">
    <source>
        <dbReference type="ARBA" id="ARBA00023034"/>
    </source>
</evidence>
<dbReference type="InterPro" id="IPR010490">
    <property type="entry name" value="COG6"/>
</dbReference>
<organism evidence="15 16">
    <name type="scientific">Psilocybe cyanescens</name>
    <dbReference type="NCBI Taxonomy" id="93625"/>
    <lineage>
        <taxon>Eukaryota</taxon>
        <taxon>Fungi</taxon>
        <taxon>Dikarya</taxon>
        <taxon>Basidiomycota</taxon>
        <taxon>Agaricomycotina</taxon>
        <taxon>Agaricomycetes</taxon>
        <taxon>Agaricomycetidae</taxon>
        <taxon>Agaricales</taxon>
        <taxon>Agaricineae</taxon>
        <taxon>Strophariaceae</taxon>
        <taxon>Psilocybe</taxon>
    </lineage>
</organism>
<evidence type="ECO:0000256" key="5">
    <source>
        <dbReference type="ARBA" id="ARBA00022927"/>
    </source>
</evidence>
<comment type="similarity">
    <text evidence="2 10">Belongs to the COG6 family.</text>
</comment>
<dbReference type="EMBL" id="NHYD01001360">
    <property type="protein sequence ID" value="PPQ91352.1"/>
    <property type="molecule type" value="Genomic_DNA"/>
</dbReference>
<evidence type="ECO:0000256" key="8">
    <source>
        <dbReference type="ARBA" id="ARBA00031348"/>
    </source>
</evidence>
<comment type="function">
    <text evidence="9">Acts as a component of the peripheral membrane COG complex that is involved in intra-Golgi protein trafficking. COG is located at the cis-Golgi, and regulates tethering of retrograde intra-Golgi vesicles and possibly a number of other membrane trafficking events.</text>
</comment>
<reference evidence="15 16" key="1">
    <citation type="journal article" date="2018" name="Evol. Lett.">
        <title>Horizontal gene cluster transfer increased hallucinogenic mushroom diversity.</title>
        <authorList>
            <person name="Reynolds H.T."/>
            <person name="Vijayakumar V."/>
            <person name="Gluck-Thaler E."/>
            <person name="Korotkin H.B."/>
            <person name="Matheny P.B."/>
            <person name="Slot J.C."/>
        </authorList>
    </citation>
    <scope>NUCLEOTIDE SEQUENCE [LARGE SCALE GENOMIC DNA]</scope>
    <source>
        <strain evidence="15 16">2631</strain>
    </source>
</reference>
<evidence type="ECO:0000256" key="10">
    <source>
        <dbReference type="RuleBase" id="RU365075"/>
    </source>
</evidence>
<sequence>MASSSLSPRLGTPSNSTQSQGDRKTSWTPQSRNPVSARLYKVLSTNFDDEDTRQALRTLSDLYATPKGKEVQTVVEEADDDFSPETAGPSATNASALVELVPGESAARARKNLRRDMENQLAEGSKKFLEALGEVDAKLQELQTHVAAMRTSCDEAETQLALTNESSKILLERAGNLRDERQEVEDKKTIITLFLARFTLNDSEVEAISSREVPISQRFFEAMDKTERIREDCRVLMAGEDGSTKAGLEIMASTSSTLEQGYEKILRYCSNEFRQVGRDSQLEVSAGMREAVHRLRKRPELLTEALTSLSETRQTTLLSSFITALTRGGPSGYPRPIELHAHDPLRYLGDMLAWVHQAIAAEREFLESLFGLKNDGRMVGSVRKFDSKGEEEDWIRELMDLAVGKLCVPLKMRVQQTIRSQESSIVSYKIANLLQFYLMTMRRTIGEHALLSTTLKEITDTSYKFFYDSIETHSQTISRIRLDHDDPSLAPPIVVLDHTQVLREVMTVYQSSLLGDEDEDEINAGINQVLDIMVDPIVVMCLANSEEKKKSRPRWDEAVFVLVADVVTQNVLSAFNFTAKKQADIQVIVDERIALLTEEHSANVVSDAGLLQVAEACRNHKSDEPLSRVPATQPSDLQQALHHFSIWLSGPEVVQSPRLAQLTMQRLHTKIHQGALARLAKTYKMICEEVKKPENRYEAASTLLGRERPFGQVHLLWQVFGLEEDYEDEDEDEDDEDEEEDEDEDEDEDGESEEEESDESANKAKGDGADSDQESDQGESDDESEGESDNNNPPQKLS</sequence>
<evidence type="ECO:0000256" key="4">
    <source>
        <dbReference type="ARBA" id="ARBA00022448"/>
    </source>
</evidence>
<comment type="caution">
    <text evidence="15">The sequence shown here is derived from an EMBL/GenBank/DDBJ whole genome shotgun (WGS) entry which is preliminary data.</text>
</comment>
<keyword evidence="11" id="KW-0175">Coiled coil</keyword>
<feature type="coiled-coil region" evidence="11">
    <location>
        <begin position="139"/>
        <end position="187"/>
    </location>
</feature>
<dbReference type="GO" id="GO:0015031">
    <property type="term" value="P:protein transport"/>
    <property type="evidence" value="ECO:0007669"/>
    <property type="project" value="UniProtKB-KW"/>
</dbReference>
<gene>
    <name evidence="15" type="ORF">CVT25_004119</name>
</gene>
<comment type="function">
    <text evidence="10">Acts as component of the peripheral membrane COG complex that is involved in intra-Golgi protein trafficking. COG is located at the cis-Golgi, and regulates tethering of retrograde intra-Golgi vesicles and possibly a number of other membrane trafficking events.</text>
</comment>
<evidence type="ECO:0000256" key="7">
    <source>
        <dbReference type="ARBA" id="ARBA00023136"/>
    </source>
</evidence>
<dbReference type="InterPro" id="IPR048369">
    <property type="entry name" value="COG6_C"/>
</dbReference>
<dbReference type="SMART" id="SM01087">
    <property type="entry name" value="COG6"/>
    <property type="match status" value="1"/>
</dbReference>
<protein>
    <recommendedName>
        <fullName evidence="3 10">Conserved oligomeric Golgi complex subunit 6</fullName>
        <shortName evidence="10">COG complex subunit 6</shortName>
    </recommendedName>
    <alternativeName>
        <fullName evidence="8 10">Component of oligomeric Golgi complex 6</fullName>
    </alternativeName>
</protein>
<dbReference type="OrthoDB" id="272987at2759"/>
<comment type="subunit">
    <text evidence="10">Component of the conserved oligomeric Golgi complex.</text>
</comment>
<dbReference type="InParanoid" id="A0A409XKR1"/>
<dbReference type="InterPro" id="IPR048368">
    <property type="entry name" value="COG6_N"/>
</dbReference>
<accession>A0A409XKR1</accession>
<evidence type="ECO:0000313" key="16">
    <source>
        <dbReference type="Proteomes" id="UP000283269"/>
    </source>
</evidence>
<name>A0A409XKR1_PSICY</name>
<dbReference type="PANTHER" id="PTHR21506">
    <property type="entry name" value="COMPONENT OF OLIGOMERIC GOLGI COMPLEX 6"/>
    <property type="match status" value="1"/>
</dbReference>
<feature type="domain" description="Conserved Oligomeric Golgi complex subunit 6 C-terminal" evidence="14">
    <location>
        <begin position="245"/>
        <end position="706"/>
    </location>
</feature>
<evidence type="ECO:0000259" key="13">
    <source>
        <dbReference type="Pfam" id="PF06419"/>
    </source>
</evidence>
<feature type="domain" description="Conserved oligomeric complex COG6 N-terminal" evidence="13">
    <location>
        <begin position="105"/>
        <end position="210"/>
    </location>
</feature>
<feature type="compositionally biased region" description="Acidic residues" evidence="12">
    <location>
        <begin position="769"/>
        <end position="788"/>
    </location>
</feature>
<dbReference type="AlphaFoldDB" id="A0A409XKR1"/>
<proteinExistence type="inferred from homology"/>
<keyword evidence="5 10" id="KW-0653">Protein transport</keyword>